<proteinExistence type="inferred from homology"/>
<reference evidence="2" key="2">
    <citation type="journal article" date="2021" name="PeerJ">
        <title>Extensive microbial diversity within the chicken gut microbiome revealed by metagenomics and culture.</title>
        <authorList>
            <person name="Gilroy R."/>
            <person name="Ravi A."/>
            <person name="Getino M."/>
            <person name="Pursley I."/>
            <person name="Horton D.L."/>
            <person name="Alikhan N.F."/>
            <person name="Baker D."/>
            <person name="Gharbi K."/>
            <person name="Hall N."/>
            <person name="Watson M."/>
            <person name="Adriaenssens E.M."/>
            <person name="Foster-Nyarko E."/>
            <person name="Jarju S."/>
            <person name="Secka A."/>
            <person name="Antonio M."/>
            <person name="Oren A."/>
            <person name="Chaudhuri R.R."/>
            <person name="La Ragione R."/>
            <person name="Hildebrand F."/>
            <person name="Pallen M.J."/>
        </authorList>
    </citation>
    <scope>NUCLEOTIDE SEQUENCE</scope>
    <source>
        <strain evidence="2">B3-4054</strain>
    </source>
</reference>
<dbReference type="Proteomes" id="UP000823616">
    <property type="component" value="Unassembled WGS sequence"/>
</dbReference>
<dbReference type="InterPro" id="IPR006175">
    <property type="entry name" value="YjgF/YER057c/UK114"/>
</dbReference>
<dbReference type="AlphaFoldDB" id="A0A9D9HI51"/>
<dbReference type="InterPro" id="IPR019897">
    <property type="entry name" value="RidA_CS"/>
</dbReference>
<gene>
    <name evidence="2" type="ORF">IAA96_08040</name>
</gene>
<dbReference type="NCBIfam" id="TIGR00004">
    <property type="entry name" value="Rid family detoxifying hydrolase"/>
    <property type="match status" value="1"/>
</dbReference>
<evidence type="ECO:0000313" key="3">
    <source>
        <dbReference type="Proteomes" id="UP000823616"/>
    </source>
</evidence>
<comment type="caution">
    <text evidence="2">The sequence shown here is derived from an EMBL/GenBank/DDBJ whole genome shotgun (WGS) entry which is preliminary data.</text>
</comment>
<dbReference type="Pfam" id="PF01042">
    <property type="entry name" value="Ribonuc_L-PSP"/>
    <property type="match status" value="1"/>
</dbReference>
<reference evidence="2" key="1">
    <citation type="submission" date="2020-10" db="EMBL/GenBank/DDBJ databases">
        <authorList>
            <person name="Gilroy R."/>
        </authorList>
    </citation>
    <scope>NUCLEOTIDE SEQUENCE</scope>
    <source>
        <strain evidence="2">B3-4054</strain>
    </source>
</reference>
<dbReference type="PANTHER" id="PTHR11803:SF39">
    <property type="entry name" value="2-IMINOBUTANOATE_2-IMINOPROPANOATE DEAMINASE"/>
    <property type="match status" value="1"/>
</dbReference>
<evidence type="ECO:0000256" key="1">
    <source>
        <dbReference type="ARBA" id="ARBA00010552"/>
    </source>
</evidence>
<dbReference type="CDD" id="cd00448">
    <property type="entry name" value="YjgF_YER057c_UK114_family"/>
    <property type="match status" value="1"/>
</dbReference>
<dbReference type="FunFam" id="3.30.1330.40:FF:000001">
    <property type="entry name" value="L-PSP family endoribonuclease"/>
    <property type="match status" value="1"/>
</dbReference>
<dbReference type="GO" id="GO:0019239">
    <property type="term" value="F:deaminase activity"/>
    <property type="evidence" value="ECO:0007669"/>
    <property type="project" value="TreeGrafter"/>
</dbReference>
<name>A0A9D9HI51_9SPIR</name>
<dbReference type="Gene3D" id="3.30.1330.40">
    <property type="entry name" value="RutC-like"/>
    <property type="match status" value="1"/>
</dbReference>
<dbReference type="SUPFAM" id="SSF55298">
    <property type="entry name" value="YjgF-like"/>
    <property type="match status" value="1"/>
</dbReference>
<evidence type="ECO:0000313" key="2">
    <source>
        <dbReference type="EMBL" id="MBO8451037.1"/>
    </source>
</evidence>
<dbReference type="InterPro" id="IPR035959">
    <property type="entry name" value="RutC-like_sf"/>
</dbReference>
<dbReference type="EMBL" id="JADIMS010000152">
    <property type="protein sequence ID" value="MBO8451037.1"/>
    <property type="molecule type" value="Genomic_DNA"/>
</dbReference>
<comment type="similarity">
    <text evidence="1">Belongs to the RutC family.</text>
</comment>
<dbReference type="InterPro" id="IPR006056">
    <property type="entry name" value="RidA"/>
</dbReference>
<dbReference type="PROSITE" id="PS01094">
    <property type="entry name" value="UPF0076"/>
    <property type="match status" value="1"/>
</dbReference>
<accession>A0A9D9HI51</accession>
<protein>
    <submittedName>
        <fullName evidence="2">RidA family protein</fullName>
    </submittedName>
</protein>
<dbReference type="GO" id="GO:0005829">
    <property type="term" value="C:cytosol"/>
    <property type="evidence" value="ECO:0007669"/>
    <property type="project" value="TreeGrafter"/>
</dbReference>
<dbReference type="PANTHER" id="PTHR11803">
    <property type="entry name" value="2-IMINOBUTANOATE/2-IMINOPROPANOATE DEAMINASE RIDA"/>
    <property type="match status" value="1"/>
</dbReference>
<sequence length="125" mass="13127">MKDSILTEKAPRPVGPYSQAVRAGGFVFVSGQLPLDPVSGTMPDSVQEQAAQSMRNVGAVLEKAGLSFADVVKTTVFLADIADFPAVNAVYASFFCEPFPARSCFAVKSLPSAAKVEIEVIAAES</sequence>
<organism evidence="2 3">
    <name type="scientific">Candidatus Avitreponema avistercoris</name>
    <dbReference type="NCBI Taxonomy" id="2840705"/>
    <lineage>
        <taxon>Bacteria</taxon>
        <taxon>Pseudomonadati</taxon>
        <taxon>Spirochaetota</taxon>
        <taxon>Spirochaetia</taxon>
        <taxon>Spirochaetales</taxon>
        <taxon>Candidatus Avitreponema</taxon>
    </lineage>
</organism>